<accession>A0AAN7UDA5</accession>
<organism evidence="3 4">
    <name type="scientific">Xylaria bambusicola</name>
    <dbReference type="NCBI Taxonomy" id="326684"/>
    <lineage>
        <taxon>Eukaryota</taxon>
        <taxon>Fungi</taxon>
        <taxon>Dikarya</taxon>
        <taxon>Ascomycota</taxon>
        <taxon>Pezizomycotina</taxon>
        <taxon>Sordariomycetes</taxon>
        <taxon>Xylariomycetidae</taxon>
        <taxon>Xylariales</taxon>
        <taxon>Xylariaceae</taxon>
        <taxon>Xylaria</taxon>
    </lineage>
</organism>
<evidence type="ECO:0000313" key="3">
    <source>
        <dbReference type="EMBL" id="KAK5626829.1"/>
    </source>
</evidence>
<sequence>MEWISQDKQMLPADLQEFHFSGSPCLVQTIMLQRNNSGEVQDPEVKEHTSERNYLNWLQELPSCLDRPSIILVMHQRLETGDTRATSLPYEKKTFSEACDRLYQHRSVAHAIRRKSTAVFTCRVVAPWDSKPEWGPAVVTFGDNDKTQIYNCKSDTESLAPGDDIVLSLTHFPQKQMIFAVFYGCTTEAREYIAGWFEYAEDSVFDPLFLPMIYADRERRRIVRKLDTKSGNLRKRIIDMETRLSQDGSRESEQSRNPEKESSNRNITQRECDAVNLWVDVSSLKNGLESLKTELTSMLETSEKPLENKILGYNPLGPDSYRPGNISRRHSCDSIQARLQDTIVRRTNSLLEGMSLATQTESNYLTRKDAWATISIAVESKKDSSHMRYISFLGMIFLPGTFFATLFSMGFFNWIPDESNQVVSPYIAIWMGVTLFSTVVTVWRFKEFAKKYSFDATKVYAQFDNEPGPIFKQDGSDIV</sequence>
<keyword evidence="2" id="KW-1133">Transmembrane helix</keyword>
<keyword evidence="2" id="KW-0812">Transmembrane</keyword>
<evidence type="ECO:0000313" key="4">
    <source>
        <dbReference type="Proteomes" id="UP001305414"/>
    </source>
</evidence>
<evidence type="ECO:0000256" key="2">
    <source>
        <dbReference type="SAM" id="Phobius"/>
    </source>
</evidence>
<comment type="caution">
    <text evidence="3">The sequence shown here is derived from an EMBL/GenBank/DDBJ whole genome shotgun (WGS) entry which is preliminary data.</text>
</comment>
<dbReference type="AlphaFoldDB" id="A0AAN7UDA5"/>
<dbReference type="Proteomes" id="UP001305414">
    <property type="component" value="Unassembled WGS sequence"/>
</dbReference>
<protein>
    <submittedName>
        <fullName evidence="3">Uncharacterized protein</fullName>
    </submittedName>
</protein>
<reference evidence="3 4" key="1">
    <citation type="submission" date="2023-10" db="EMBL/GenBank/DDBJ databases">
        <title>Draft genome sequence of Xylaria bambusicola isolate GMP-LS, the root and basal stem rot pathogen of sugarcane in Indonesia.</title>
        <authorList>
            <person name="Selvaraj P."/>
            <person name="Muralishankar V."/>
            <person name="Muruganantham S."/>
            <person name="Sp S."/>
            <person name="Haryani S."/>
            <person name="Lau K.J.X."/>
            <person name="Naqvi N.I."/>
        </authorList>
    </citation>
    <scope>NUCLEOTIDE SEQUENCE [LARGE SCALE GENOMIC DNA]</scope>
    <source>
        <strain evidence="3">GMP-LS</strain>
    </source>
</reference>
<gene>
    <name evidence="3" type="ORF">RRF57_002544</name>
</gene>
<feature type="transmembrane region" description="Helical" evidence="2">
    <location>
        <begin position="389"/>
        <end position="415"/>
    </location>
</feature>
<proteinExistence type="predicted"/>
<keyword evidence="2" id="KW-0472">Membrane</keyword>
<keyword evidence="4" id="KW-1185">Reference proteome</keyword>
<feature type="transmembrane region" description="Helical" evidence="2">
    <location>
        <begin position="427"/>
        <end position="445"/>
    </location>
</feature>
<dbReference type="Gene3D" id="1.20.58.340">
    <property type="entry name" value="Magnesium transport protein CorA, transmembrane region"/>
    <property type="match status" value="1"/>
</dbReference>
<dbReference type="EMBL" id="JAWHQM010000004">
    <property type="protein sequence ID" value="KAK5626829.1"/>
    <property type="molecule type" value="Genomic_DNA"/>
</dbReference>
<feature type="region of interest" description="Disordered" evidence="1">
    <location>
        <begin position="237"/>
        <end position="267"/>
    </location>
</feature>
<evidence type="ECO:0000256" key="1">
    <source>
        <dbReference type="SAM" id="MobiDB-lite"/>
    </source>
</evidence>
<name>A0AAN7UDA5_9PEZI</name>